<name>A0A9P6PX05_9FUNG</name>
<dbReference type="AlphaFoldDB" id="A0A9P6PX05"/>
<sequence>METQHTNDSSLTNSLAASQDASKGVVEQNVFQSGHDSQGMCDATTNQSSPPRDQDLCAFTNRMEKLKVFARLTTSSFVSTAIPEPLKMDADESPALRQIQGKLSRVKRAFKAATNDSWVPSALAYEEDACVILTWSRAMDQEDFQEELGKLIGKLENEEANEMRCLHRLRMDHQHQLDMNRREHGQVGNVIHDRLDSMENRMIDLVAFARSGEKNVQAALSAINVKLEGLPSQPATPVPTMGVLTSNTQMSRQSDVEVTSPYQ</sequence>
<protein>
    <submittedName>
        <fullName evidence="2">Uncharacterized protein</fullName>
    </submittedName>
</protein>
<comment type="caution">
    <text evidence="2">The sequence shown here is derived from an EMBL/GenBank/DDBJ whole genome shotgun (WGS) entry which is preliminary data.</text>
</comment>
<feature type="region of interest" description="Disordered" evidence="1">
    <location>
        <begin position="1"/>
        <end position="54"/>
    </location>
</feature>
<gene>
    <name evidence="2" type="ORF">BG011_005070</name>
</gene>
<evidence type="ECO:0000256" key="1">
    <source>
        <dbReference type="SAM" id="MobiDB-lite"/>
    </source>
</evidence>
<feature type="compositionally biased region" description="Polar residues" evidence="1">
    <location>
        <begin position="243"/>
        <end position="263"/>
    </location>
</feature>
<dbReference type="OrthoDB" id="10391338at2759"/>
<proteinExistence type="predicted"/>
<feature type="region of interest" description="Disordered" evidence="1">
    <location>
        <begin position="231"/>
        <end position="263"/>
    </location>
</feature>
<dbReference type="EMBL" id="JAAAJA010000344">
    <property type="protein sequence ID" value="KAG0255533.1"/>
    <property type="molecule type" value="Genomic_DNA"/>
</dbReference>
<reference evidence="2" key="1">
    <citation type="journal article" date="2020" name="Fungal Divers.">
        <title>Resolving the Mortierellaceae phylogeny through synthesis of multi-gene phylogenetics and phylogenomics.</title>
        <authorList>
            <person name="Vandepol N."/>
            <person name="Liber J."/>
            <person name="Desiro A."/>
            <person name="Na H."/>
            <person name="Kennedy M."/>
            <person name="Barry K."/>
            <person name="Grigoriev I.V."/>
            <person name="Miller A.N."/>
            <person name="O'Donnell K."/>
            <person name="Stajich J.E."/>
            <person name="Bonito G."/>
        </authorList>
    </citation>
    <scope>NUCLEOTIDE SEQUENCE</scope>
    <source>
        <strain evidence="2">KOD948</strain>
    </source>
</reference>
<feature type="compositionally biased region" description="Polar residues" evidence="1">
    <location>
        <begin position="1"/>
        <end position="21"/>
    </location>
</feature>
<accession>A0A9P6PX05</accession>
<organism evidence="2 3">
    <name type="scientific">Mortierella polycephala</name>
    <dbReference type="NCBI Taxonomy" id="41804"/>
    <lineage>
        <taxon>Eukaryota</taxon>
        <taxon>Fungi</taxon>
        <taxon>Fungi incertae sedis</taxon>
        <taxon>Mucoromycota</taxon>
        <taxon>Mortierellomycotina</taxon>
        <taxon>Mortierellomycetes</taxon>
        <taxon>Mortierellales</taxon>
        <taxon>Mortierellaceae</taxon>
        <taxon>Mortierella</taxon>
    </lineage>
</organism>
<dbReference type="Proteomes" id="UP000726737">
    <property type="component" value="Unassembled WGS sequence"/>
</dbReference>
<evidence type="ECO:0000313" key="3">
    <source>
        <dbReference type="Proteomes" id="UP000726737"/>
    </source>
</evidence>
<keyword evidence="3" id="KW-1185">Reference proteome</keyword>
<evidence type="ECO:0000313" key="2">
    <source>
        <dbReference type="EMBL" id="KAG0255533.1"/>
    </source>
</evidence>